<feature type="chain" id="PRO_5047517122" evidence="2">
    <location>
        <begin position="24"/>
        <end position="510"/>
    </location>
</feature>
<accession>A0ABP7SE62</accession>
<reference evidence="4" key="1">
    <citation type="journal article" date="2019" name="Int. J. Syst. Evol. Microbiol.">
        <title>The Global Catalogue of Microorganisms (GCM) 10K type strain sequencing project: providing services to taxonomists for standard genome sequencing and annotation.</title>
        <authorList>
            <consortium name="The Broad Institute Genomics Platform"/>
            <consortium name="The Broad Institute Genome Sequencing Center for Infectious Disease"/>
            <person name="Wu L."/>
            <person name="Ma J."/>
        </authorList>
    </citation>
    <scope>NUCLEOTIDE SEQUENCE [LARGE SCALE GENOMIC DNA]</scope>
    <source>
        <strain evidence="4">JCM 16603</strain>
    </source>
</reference>
<dbReference type="EMBL" id="BAAAZD010000002">
    <property type="protein sequence ID" value="GAA4010484.1"/>
    <property type="molecule type" value="Genomic_DNA"/>
</dbReference>
<sequence length="510" mass="55754">MRFKMLGGVVAAALWLGTTPATAEWRVYEARHFQIYSESGEAKASELAARLERYDKLMRMATGIPDDNPAKVRVFEVASTDDIERALGVTDSGIAGFYSSNSFGPFLLTPRRIEYGGDRYFTPLLVLQHEYAHHFMLQYFPATYPSWYVEGFAELIGSSAMEKDGRILYGAPAKQRGNELTTYWIPLQELLVKDEVKDFDNYGQGWAITQYLTMDPARAKQLRTYLALLNAGKSNKDAATQAFGDLARLNADIRGHVQSGSWTVRPVKPEIALPVLTGSRALRPAEVALLPEMVAFDDDPLSAIKDNGEREKQAKRRRALLARIKDKAATFPNDPHALALLAEAAAVIDDKAEVDRVTRQALAIDPGNVKALVRRSLFLSDQAKGLAGPARTAKAAEARALAVQANRADPDDALPLFAFYQSFNLVGQPPSPAAITGLESAVATLPDIDEMRLVLVEEYARAKRWRAAMTALAPLANSPHDSPQRKSARERMAQLVAAAGGGASARSPAT</sequence>
<evidence type="ECO:0000256" key="2">
    <source>
        <dbReference type="SAM" id="SignalP"/>
    </source>
</evidence>
<dbReference type="SUPFAM" id="SSF48452">
    <property type="entry name" value="TPR-like"/>
    <property type="match status" value="1"/>
</dbReference>
<dbReference type="Proteomes" id="UP001501310">
    <property type="component" value="Unassembled WGS sequence"/>
</dbReference>
<dbReference type="InterPro" id="IPR011990">
    <property type="entry name" value="TPR-like_helical_dom_sf"/>
</dbReference>
<evidence type="ECO:0000256" key="1">
    <source>
        <dbReference type="SAM" id="MobiDB-lite"/>
    </source>
</evidence>
<name>A0ABP7SE62_9SPHN</name>
<keyword evidence="4" id="KW-1185">Reference proteome</keyword>
<proteinExistence type="predicted"/>
<evidence type="ECO:0000313" key="3">
    <source>
        <dbReference type="EMBL" id="GAA4010484.1"/>
    </source>
</evidence>
<organism evidence="3 4">
    <name type="scientific">Sphingomonas humi</name>
    <dbReference type="NCBI Taxonomy" id="335630"/>
    <lineage>
        <taxon>Bacteria</taxon>
        <taxon>Pseudomonadati</taxon>
        <taxon>Pseudomonadota</taxon>
        <taxon>Alphaproteobacteria</taxon>
        <taxon>Sphingomonadales</taxon>
        <taxon>Sphingomonadaceae</taxon>
        <taxon>Sphingomonas</taxon>
    </lineage>
</organism>
<evidence type="ECO:0000313" key="4">
    <source>
        <dbReference type="Proteomes" id="UP001501310"/>
    </source>
</evidence>
<dbReference type="Gene3D" id="1.25.40.10">
    <property type="entry name" value="Tetratricopeptide repeat domain"/>
    <property type="match status" value="1"/>
</dbReference>
<comment type="caution">
    <text evidence="3">The sequence shown here is derived from an EMBL/GenBank/DDBJ whole genome shotgun (WGS) entry which is preliminary data.</text>
</comment>
<keyword evidence="2" id="KW-0732">Signal</keyword>
<protein>
    <submittedName>
        <fullName evidence="3">DUF1570 domain-containing protein</fullName>
    </submittedName>
</protein>
<gene>
    <name evidence="3" type="ORF">GCM10022211_26170</name>
</gene>
<feature type="signal peptide" evidence="2">
    <location>
        <begin position="1"/>
        <end position="23"/>
    </location>
</feature>
<feature type="compositionally biased region" description="Basic and acidic residues" evidence="1">
    <location>
        <begin position="482"/>
        <end position="492"/>
    </location>
</feature>
<feature type="region of interest" description="Disordered" evidence="1">
    <location>
        <begin position="475"/>
        <end position="510"/>
    </location>
</feature>